<dbReference type="EMBL" id="JAOTOJ010000002">
    <property type="protein sequence ID" value="KAK9407627.1"/>
    <property type="molecule type" value="Genomic_DNA"/>
</dbReference>
<dbReference type="GO" id="GO:0016077">
    <property type="term" value="P:sno(s)RNA catabolic process"/>
    <property type="evidence" value="ECO:0007669"/>
    <property type="project" value="TreeGrafter"/>
</dbReference>
<comment type="cofactor">
    <cofactor evidence="1">
        <name>Co(2+)</name>
        <dbReference type="ChEBI" id="CHEBI:48828"/>
    </cofactor>
</comment>
<dbReference type="AlphaFoldDB" id="A0AAW1C193"/>
<keyword evidence="6" id="KW-0539">Nucleus</keyword>
<dbReference type="GO" id="GO:0006402">
    <property type="term" value="P:mRNA catabolic process"/>
    <property type="evidence" value="ECO:0007669"/>
    <property type="project" value="TreeGrafter"/>
</dbReference>
<evidence type="ECO:0000259" key="18">
    <source>
        <dbReference type="PROSITE" id="PS51462"/>
    </source>
</evidence>
<dbReference type="EC" id="3.6.1.64" evidence="8"/>
<evidence type="ECO:0000256" key="14">
    <source>
        <dbReference type="ARBA" id="ARBA00047661"/>
    </source>
</evidence>
<dbReference type="GO" id="GO:0140933">
    <property type="term" value="F:5'-(N(7)-methylguanosine 5'-triphospho)-[mRNA] hydrolase activity"/>
    <property type="evidence" value="ECO:0007669"/>
    <property type="project" value="UniProtKB-EC"/>
</dbReference>
<reference evidence="19 20" key="1">
    <citation type="journal article" date="2024" name="Proc. Natl. Acad. Sci. U.S.A.">
        <title>The genetic regulatory architecture and epigenomic basis for age-related changes in rattlesnake venom.</title>
        <authorList>
            <person name="Hogan M.P."/>
            <person name="Holding M.L."/>
            <person name="Nystrom G.S."/>
            <person name="Colston T.J."/>
            <person name="Bartlett D.A."/>
            <person name="Mason A.J."/>
            <person name="Ellsworth S.A."/>
            <person name="Rautsaw R.M."/>
            <person name="Lawrence K.C."/>
            <person name="Strickland J.L."/>
            <person name="He B."/>
            <person name="Fraser P."/>
            <person name="Margres M.J."/>
            <person name="Gilbert D.M."/>
            <person name="Gibbs H.L."/>
            <person name="Parkinson C.L."/>
            <person name="Rokyta D.R."/>
        </authorList>
    </citation>
    <scope>NUCLEOTIDE SEQUENCE [LARGE SCALE GENOMIC DNA]</scope>
    <source>
        <strain evidence="19">DRR0105</strain>
    </source>
</reference>
<comment type="catalytic activity">
    <reaction evidence="16">
        <text>dIDP + H2O = dIMP + phosphate + H(+)</text>
        <dbReference type="Rhea" id="RHEA:35211"/>
        <dbReference type="ChEBI" id="CHEBI:15377"/>
        <dbReference type="ChEBI" id="CHEBI:15378"/>
        <dbReference type="ChEBI" id="CHEBI:43474"/>
        <dbReference type="ChEBI" id="CHEBI:61194"/>
        <dbReference type="ChEBI" id="CHEBI:62286"/>
        <dbReference type="EC" id="3.6.1.64"/>
    </reaction>
    <physiologicalReaction direction="left-to-right" evidence="16">
        <dbReference type="Rhea" id="RHEA:35212"/>
    </physiologicalReaction>
</comment>
<dbReference type="GO" id="GO:0005654">
    <property type="term" value="C:nucleoplasm"/>
    <property type="evidence" value="ECO:0007669"/>
    <property type="project" value="UniProtKB-SubCell"/>
</dbReference>
<dbReference type="InterPro" id="IPR015797">
    <property type="entry name" value="NUDIX_hydrolase-like_dom_sf"/>
</dbReference>
<dbReference type="GO" id="GO:0005730">
    <property type="term" value="C:nucleolus"/>
    <property type="evidence" value="ECO:0007669"/>
    <property type="project" value="UniProtKB-SubCell"/>
</dbReference>
<dbReference type="SUPFAM" id="SSF55811">
    <property type="entry name" value="Nudix"/>
    <property type="match status" value="1"/>
</dbReference>
<evidence type="ECO:0000256" key="13">
    <source>
        <dbReference type="ARBA" id="ARBA00043162"/>
    </source>
</evidence>
<evidence type="ECO:0000256" key="10">
    <source>
        <dbReference type="ARBA" id="ARBA00041450"/>
    </source>
</evidence>
<dbReference type="Gene3D" id="3.40.630.30">
    <property type="match status" value="1"/>
</dbReference>
<evidence type="ECO:0000256" key="2">
    <source>
        <dbReference type="ARBA" id="ARBA00004604"/>
    </source>
</evidence>
<keyword evidence="4" id="KW-0694">RNA-binding</keyword>
<dbReference type="GO" id="GO:0030515">
    <property type="term" value="F:snoRNA binding"/>
    <property type="evidence" value="ECO:0007669"/>
    <property type="project" value="TreeGrafter"/>
</dbReference>
<evidence type="ECO:0000256" key="16">
    <source>
        <dbReference type="ARBA" id="ARBA00048945"/>
    </source>
</evidence>
<dbReference type="GO" id="GO:0009117">
    <property type="term" value="P:nucleotide metabolic process"/>
    <property type="evidence" value="ECO:0007669"/>
    <property type="project" value="UniProtKB-KW"/>
</dbReference>
<comment type="catalytic activity">
    <reaction evidence="15">
        <text>IDP + H2O = IMP + phosphate + H(+)</text>
        <dbReference type="Rhea" id="RHEA:35207"/>
        <dbReference type="ChEBI" id="CHEBI:15377"/>
        <dbReference type="ChEBI" id="CHEBI:15378"/>
        <dbReference type="ChEBI" id="CHEBI:43474"/>
        <dbReference type="ChEBI" id="CHEBI:58053"/>
        <dbReference type="ChEBI" id="CHEBI:58280"/>
        <dbReference type="EC" id="3.6.1.64"/>
    </reaction>
    <physiologicalReaction direction="left-to-right" evidence="15">
        <dbReference type="Rhea" id="RHEA:35208"/>
    </physiologicalReaction>
</comment>
<evidence type="ECO:0000256" key="11">
    <source>
        <dbReference type="ARBA" id="ARBA00041656"/>
    </source>
</evidence>
<evidence type="ECO:0000256" key="15">
    <source>
        <dbReference type="ARBA" id="ARBA00047875"/>
    </source>
</evidence>
<dbReference type="InterPro" id="IPR054754">
    <property type="entry name" value="NudT16"/>
</dbReference>
<dbReference type="PANTHER" id="PTHR31699">
    <property type="entry name" value="NUDIX T16 FAMILY MEMBER"/>
    <property type="match status" value="1"/>
</dbReference>
<evidence type="ECO:0000256" key="3">
    <source>
        <dbReference type="ARBA" id="ARBA00004642"/>
    </source>
</evidence>
<dbReference type="PROSITE" id="PS51462">
    <property type="entry name" value="NUDIX"/>
    <property type="match status" value="1"/>
</dbReference>
<evidence type="ECO:0000256" key="7">
    <source>
        <dbReference type="ARBA" id="ARBA00038173"/>
    </source>
</evidence>
<evidence type="ECO:0000313" key="19">
    <source>
        <dbReference type="EMBL" id="KAK9407627.1"/>
    </source>
</evidence>
<feature type="non-terminal residue" evidence="19">
    <location>
        <position position="1"/>
    </location>
</feature>
<feature type="region of interest" description="Disordered" evidence="17">
    <location>
        <begin position="92"/>
        <end position="112"/>
    </location>
</feature>
<dbReference type="GO" id="GO:1990003">
    <property type="term" value="F:IDP phosphatase activity"/>
    <property type="evidence" value="ECO:0007669"/>
    <property type="project" value="UniProtKB-EC"/>
</dbReference>
<protein>
    <recommendedName>
        <fullName evidence="9">U8 snoRNA-decapping enzyme</fullName>
        <ecNumber evidence="8">3.6.1.64</ecNumber>
    </recommendedName>
    <alternativeName>
        <fullName evidence="12">IDP phosphatase</fullName>
    </alternativeName>
    <alternativeName>
        <fullName evidence="10">Inosine diphosphate phosphatase</fullName>
    </alternativeName>
    <alternativeName>
        <fullName evidence="11">Nucleoside diphosphate-linked moiety X motif 16</fullName>
    </alternativeName>
    <alternativeName>
        <fullName evidence="13">m7GpppN-mRNA hydrolase</fullName>
    </alternativeName>
</protein>
<keyword evidence="5" id="KW-0546">Nucleotide metabolism</keyword>
<dbReference type="Proteomes" id="UP001474421">
    <property type="component" value="Unassembled WGS sequence"/>
</dbReference>
<evidence type="ECO:0000256" key="17">
    <source>
        <dbReference type="SAM" id="MobiDB-lite"/>
    </source>
</evidence>
<comment type="similarity">
    <text evidence="7">Belongs to the Nudix hydrolase family. NUDT16 subfamily.</text>
</comment>
<evidence type="ECO:0000256" key="12">
    <source>
        <dbReference type="ARBA" id="ARBA00042015"/>
    </source>
</evidence>
<feature type="domain" description="Nudix hydrolase" evidence="18">
    <location>
        <begin position="151"/>
        <end position="302"/>
    </location>
</feature>
<dbReference type="Pfam" id="PF22327">
    <property type="entry name" value="Nudt16-like"/>
    <property type="match status" value="1"/>
</dbReference>
<dbReference type="InterPro" id="IPR000086">
    <property type="entry name" value="NUDIX_hydrolase_dom"/>
</dbReference>
<evidence type="ECO:0000256" key="8">
    <source>
        <dbReference type="ARBA" id="ARBA00038899"/>
    </source>
</evidence>
<dbReference type="CDD" id="cd18869">
    <property type="entry name" value="NUDIX_U8_SnoRNA_DE_Nudt16"/>
    <property type="match status" value="1"/>
</dbReference>
<evidence type="ECO:0000256" key="4">
    <source>
        <dbReference type="ARBA" id="ARBA00022884"/>
    </source>
</evidence>
<accession>A0AAW1C193</accession>
<dbReference type="FunFam" id="3.90.79.10:FF:000101">
    <property type="entry name" value="U8 snoRNA-decapping enzyme"/>
    <property type="match status" value="1"/>
</dbReference>
<dbReference type="PANTHER" id="PTHR31699:SF5">
    <property type="entry name" value="U8 SNORNA-DECAPPING ENZYME"/>
    <property type="match status" value="1"/>
</dbReference>
<evidence type="ECO:0000256" key="5">
    <source>
        <dbReference type="ARBA" id="ARBA00023080"/>
    </source>
</evidence>
<dbReference type="GO" id="GO:1990174">
    <property type="term" value="F:phosphodiesterase decapping endonuclease activity"/>
    <property type="evidence" value="ECO:0007669"/>
    <property type="project" value="TreeGrafter"/>
</dbReference>
<evidence type="ECO:0000256" key="6">
    <source>
        <dbReference type="ARBA" id="ARBA00023242"/>
    </source>
</evidence>
<keyword evidence="20" id="KW-1185">Reference proteome</keyword>
<comment type="subcellular location">
    <subcellularLocation>
        <location evidence="2">Nucleus</location>
        <location evidence="2">Nucleolus</location>
    </subcellularLocation>
    <subcellularLocation>
        <location evidence="3">Nucleus</location>
        <location evidence="3">Nucleoplasm</location>
    </subcellularLocation>
</comment>
<evidence type="ECO:0000256" key="9">
    <source>
        <dbReference type="ARBA" id="ARBA00039871"/>
    </source>
</evidence>
<dbReference type="Gene3D" id="3.90.79.10">
    <property type="entry name" value="Nucleoside Triphosphate Pyrophosphohydrolase"/>
    <property type="match status" value="1"/>
</dbReference>
<comment type="caution">
    <text evidence="19">The sequence shown here is derived from an EMBL/GenBank/DDBJ whole genome shotgun (WGS) entry which is preliminary data.</text>
</comment>
<organism evidence="19 20">
    <name type="scientific">Crotalus adamanteus</name>
    <name type="common">Eastern diamondback rattlesnake</name>
    <dbReference type="NCBI Taxonomy" id="8729"/>
    <lineage>
        <taxon>Eukaryota</taxon>
        <taxon>Metazoa</taxon>
        <taxon>Chordata</taxon>
        <taxon>Craniata</taxon>
        <taxon>Vertebrata</taxon>
        <taxon>Euteleostomi</taxon>
        <taxon>Lepidosauria</taxon>
        <taxon>Squamata</taxon>
        <taxon>Bifurcata</taxon>
        <taxon>Unidentata</taxon>
        <taxon>Episquamata</taxon>
        <taxon>Toxicofera</taxon>
        <taxon>Serpentes</taxon>
        <taxon>Colubroidea</taxon>
        <taxon>Viperidae</taxon>
        <taxon>Crotalinae</taxon>
        <taxon>Crotalus</taxon>
    </lineage>
</organism>
<proteinExistence type="inferred from homology"/>
<evidence type="ECO:0000256" key="1">
    <source>
        <dbReference type="ARBA" id="ARBA00001941"/>
    </source>
</evidence>
<gene>
    <name evidence="19" type="ORF">NXF25_006401</name>
</gene>
<comment type="catalytic activity">
    <reaction evidence="14">
        <text>a 5'-end (N(7)-methyl 5'-triphosphoguanosine)-ribonucleoside in mRNA + H2O = N(7)-methyl-GDP + a 5'-end phospho-ribonucleoside in mRNA + 2 H(+)</text>
        <dbReference type="Rhea" id="RHEA:67484"/>
        <dbReference type="Rhea" id="RHEA-COMP:15692"/>
        <dbReference type="Rhea" id="RHEA-COMP:17167"/>
        <dbReference type="ChEBI" id="CHEBI:15377"/>
        <dbReference type="ChEBI" id="CHEBI:15378"/>
        <dbReference type="ChEBI" id="CHEBI:63714"/>
        <dbReference type="ChEBI" id="CHEBI:138282"/>
        <dbReference type="ChEBI" id="CHEBI:156461"/>
        <dbReference type="EC" id="3.6.1.62"/>
    </reaction>
    <physiologicalReaction direction="left-to-right" evidence="14">
        <dbReference type="Rhea" id="RHEA:67485"/>
    </physiologicalReaction>
</comment>
<sequence length="331" mass="36820">LHLSNRAALHLYSNTLNFQISEVEPKYYADGEDAYAMKRDLTQMAEELRRQVELKEKGKHSVLGSIENKGSDHKTNHVGDCCRDDRCPGTLVGTGPGAEDSGDSKDVSEVSGSLKRRLRFQGLRPRALQPGEMSELRALTKTEALSLGPPDWKQACHALLYAPNPGRLFGKIPLRFAVLMQMRFDGQLGFPGGFVDPQDISLEEGLNRELREELGPGAASVHLAEKDYLSSQASEQPQRVVMHFYAKQLSLQELRVVEEGAIQAKDHGFEVMGLIRVPLYILRDGVGGLPMFLSNSFIGNAREQLIHALDTLQLMPAEQLQKAIRIAQKRH</sequence>
<evidence type="ECO:0000313" key="20">
    <source>
        <dbReference type="Proteomes" id="UP001474421"/>
    </source>
</evidence>
<name>A0AAW1C193_CROAD</name>